<organism evidence="1 2">
    <name type="scientific">Trichinella zimbabwensis</name>
    <dbReference type="NCBI Taxonomy" id="268475"/>
    <lineage>
        <taxon>Eukaryota</taxon>
        <taxon>Metazoa</taxon>
        <taxon>Ecdysozoa</taxon>
        <taxon>Nematoda</taxon>
        <taxon>Enoplea</taxon>
        <taxon>Dorylaimia</taxon>
        <taxon>Trichinellida</taxon>
        <taxon>Trichinellidae</taxon>
        <taxon>Trichinella</taxon>
    </lineage>
</organism>
<gene>
    <name evidence="1" type="ORF">T11_493</name>
</gene>
<evidence type="ECO:0000313" key="2">
    <source>
        <dbReference type="Proteomes" id="UP000055024"/>
    </source>
</evidence>
<keyword evidence="2" id="KW-1185">Reference proteome</keyword>
<evidence type="ECO:0000313" key="1">
    <source>
        <dbReference type="EMBL" id="KRZ04832.1"/>
    </source>
</evidence>
<dbReference type="AlphaFoldDB" id="A0A0V1H2Z2"/>
<protein>
    <submittedName>
        <fullName evidence="1">Uncharacterized protein</fullName>
    </submittedName>
</protein>
<accession>A0A0V1H2Z2</accession>
<feature type="non-terminal residue" evidence="1">
    <location>
        <position position="1"/>
    </location>
</feature>
<name>A0A0V1H2Z2_9BILA</name>
<proteinExistence type="predicted"/>
<reference evidence="1 2" key="1">
    <citation type="submission" date="2015-01" db="EMBL/GenBank/DDBJ databases">
        <title>Evolution of Trichinella species and genotypes.</title>
        <authorList>
            <person name="Korhonen P.K."/>
            <person name="Edoardo P."/>
            <person name="Giuseppe L.R."/>
            <person name="Gasser R.B."/>
        </authorList>
    </citation>
    <scope>NUCLEOTIDE SEQUENCE [LARGE SCALE GENOMIC DNA]</scope>
    <source>
        <strain evidence="1">ISS1029</strain>
    </source>
</reference>
<sequence>RRENGINKQTKPFLQSILIDQANDHVQAAWWNECLYTVCVCVCVCVCLCMRKLVEKIVTCHHHHHHLYRILYCIVCRSIVHSTVCQFGTSGMCDLTQQLATRPCLKMCVPIISHRPSSSSLCVVVIQSYVCACVYVCMLCTYM</sequence>
<comment type="caution">
    <text evidence="1">The sequence shown here is derived from an EMBL/GenBank/DDBJ whole genome shotgun (WGS) entry which is preliminary data.</text>
</comment>
<dbReference type="Proteomes" id="UP000055024">
    <property type="component" value="Unassembled WGS sequence"/>
</dbReference>
<dbReference type="EMBL" id="JYDP01000153">
    <property type="protein sequence ID" value="KRZ04832.1"/>
    <property type="molecule type" value="Genomic_DNA"/>
</dbReference>